<protein>
    <submittedName>
        <fullName evidence="2">N-acetylmuramoyl-L-alanine amidase</fullName>
    </submittedName>
</protein>
<proteinExistence type="predicted"/>
<evidence type="ECO:0000259" key="1">
    <source>
        <dbReference type="Pfam" id="PF01510"/>
    </source>
</evidence>
<dbReference type="Proteomes" id="UP000244225">
    <property type="component" value="Unassembled WGS sequence"/>
</dbReference>
<comment type="caution">
    <text evidence="2">The sequence shown here is derived from an EMBL/GenBank/DDBJ whole genome shotgun (WGS) entry which is preliminary data.</text>
</comment>
<reference evidence="2 3" key="1">
    <citation type="submission" date="2018-04" db="EMBL/GenBank/DDBJ databases">
        <title>Genomic Encyclopedia of Archaeal and Bacterial Type Strains, Phase II (KMG-II): from individual species to whole genera.</title>
        <authorList>
            <person name="Goeker M."/>
        </authorList>
    </citation>
    <scope>NUCLEOTIDE SEQUENCE [LARGE SCALE GENOMIC DNA]</scope>
    <source>
        <strain evidence="2 3">DSM 100162</strain>
    </source>
</reference>
<accession>A0A2T5YDB1</accession>
<organism evidence="2 3">
    <name type="scientific">Pontibacter mucosus</name>
    <dbReference type="NCBI Taxonomy" id="1649266"/>
    <lineage>
        <taxon>Bacteria</taxon>
        <taxon>Pseudomonadati</taxon>
        <taxon>Bacteroidota</taxon>
        <taxon>Cytophagia</taxon>
        <taxon>Cytophagales</taxon>
        <taxon>Hymenobacteraceae</taxon>
        <taxon>Pontibacter</taxon>
    </lineage>
</organism>
<name>A0A2T5YDB1_9BACT</name>
<dbReference type="GO" id="GO:0009253">
    <property type="term" value="P:peptidoglycan catabolic process"/>
    <property type="evidence" value="ECO:0007669"/>
    <property type="project" value="InterPro"/>
</dbReference>
<dbReference type="EMBL" id="QBKI01000011">
    <property type="protein sequence ID" value="PTX14473.1"/>
    <property type="molecule type" value="Genomic_DNA"/>
</dbReference>
<dbReference type="OrthoDB" id="1037861at2"/>
<gene>
    <name evidence="2" type="ORF">C8N40_111138</name>
</gene>
<dbReference type="AlphaFoldDB" id="A0A2T5YDB1"/>
<evidence type="ECO:0000313" key="2">
    <source>
        <dbReference type="EMBL" id="PTX14473.1"/>
    </source>
</evidence>
<dbReference type="SUPFAM" id="SSF55846">
    <property type="entry name" value="N-acetylmuramoyl-L-alanine amidase-like"/>
    <property type="match status" value="1"/>
</dbReference>
<dbReference type="Gene3D" id="3.40.80.10">
    <property type="entry name" value="Peptidoglycan recognition protein-like"/>
    <property type="match status" value="1"/>
</dbReference>
<keyword evidence="3" id="KW-1185">Reference proteome</keyword>
<dbReference type="Pfam" id="PF01510">
    <property type="entry name" value="Amidase_2"/>
    <property type="match status" value="1"/>
</dbReference>
<dbReference type="PANTHER" id="PTHR11022">
    <property type="entry name" value="PEPTIDOGLYCAN RECOGNITION PROTEIN"/>
    <property type="match status" value="1"/>
</dbReference>
<dbReference type="RefSeq" id="WP_108213397.1">
    <property type="nucleotide sequence ID" value="NZ_QBKI01000011.1"/>
</dbReference>
<feature type="domain" description="N-acetylmuramoyl-L-alanine amidase" evidence="1">
    <location>
        <begin position="3"/>
        <end position="126"/>
    </location>
</feature>
<sequence length="143" mass="15628">MARAITNIVIHTTATAQSAKVESIQSYWRNSLGWKSPGYHKLIEANGNVVTLAPDESITNGVAGYNSNSLHVSYIGGIDSKGGAIDNRTEAQKKAMAAVVAAWKVKYPNAMVLGHRDFPNVRKACPCFDAKPWWKEVEQAIKK</sequence>
<dbReference type="InterPro" id="IPR036505">
    <property type="entry name" value="Amidase/PGRP_sf"/>
</dbReference>
<dbReference type="GO" id="GO:0008745">
    <property type="term" value="F:N-acetylmuramoyl-L-alanine amidase activity"/>
    <property type="evidence" value="ECO:0007669"/>
    <property type="project" value="InterPro"/>
</dbReference>
<dbReference type="InterPro" id="IPR002502">
    <property type="entry name" value="Amidase_domain"/>
</dbReference>
<evidence type="ECO:0000313" key="3">
    <source>
        <dbReference type="Proteomes" id="UP000244225"/>
    </source>
</evidence>
<dbReference type="PANTHER" id="PTHR11022:SF41">
    <property type="entry name" value="PEPTIDOGLYCAN-RECOGNITION PROTEIN LC-RELATED"/>
    <property type="match status" value="1"/>
</dbReference>
<dbReference type="InterPro" id="IPR015510">
    <property type="entry name" value="PGRP"/>
</dbReference>